<dbReference type="InterPro" id="IPR002577">
    <property type="entry name" value="HTH_HxlR"/>
</dbReference>
<name>A0ABP7IDG7_9ACTN</name>
<evidence type="ECO:0000313" key="6">
    <source>
        <dbReference type="EMBL" id="GAA3815571.1"/>
    </source>
</evidence>
<organism evidence="6 7">
    <name type="scientific">Nocardioides panacisoli</name>
    <dbReference type="NCBI Taxonomy" id="627624"/>
    <lineage>
        <taxon>Bacteria</taxon>
        <taxon>Bacillati</taxon>
        <taxon>Actinomycetota</taxon>
        <taxon>Actinomycetes</taxon>
        <taxon>Propionibacteriales</taxon>
        <taxon>Nocardioidaceae</taxon>
        <taxon>Nocardioides</taxon>
    </lineage>
</organism>
<dbReference type="SUPFAM" id="SSF52833">
    <property type="entry name" value="Thioredoxin-like"/>
    <property type="match status" value="1"/>
</dbReference>
<dbReference type="Proteomes" id="UP001501821">
    <property type="component" value="Unassembled WGS sequence"/>
</dbReference>
<reference evidence="7" key="1">
    <citation type="journal article" date="2019" name="Int. J. Syst. Evol. Microbiol.">
        <title>The Global Catalogue of Microorganisms (GCM) 10K type strain sequencing project: providing services to taxonomists for standard genome sequencing and annotation.</title>
        <authorList>
            <consortium name="The Broad Institute Genomics Platform"/>
            <consortium name="The Broad Institute Genome Sequencing Center for Infectious Disease"/>
            <person name="Wu L."/>
            <person name="Ma J."/>
        </authorList>
    </citation>
    <scope>NUCLEOTIDE SEQUENCE [LARGE SCALE GENOMIC DNA]</scope>
    <source>
        <strain evidence="7">JCM 16953</strain>
    </source>
</reference>
<evidence type="ECO:0000256" key="1">
    <source>
        <dbReference type="ARBA" id="ARBA00023015"/>
    </source>
</evidence>
<dbReference type="PANTHER" id="PTHR33204">
    <property type="entry name" value="TRANSCRIPTIONAL REGULATOR, MARR FAMILY"/>
    <property type="match status" value="1"/>
</dbReference>
<dbReference type="InterPro" id="IPR036388">
    <property type="entry name" value="WH-like_DNA-bd_sf"/>
</dbReference>
<dbReference type="InterPro" id="IPR013766">
    <property type="entry name" value="Thioredoxin_domain"/>
</dbReference>
<evidence type="ECO:0000259" key="4">
    <source>
        <dbReference type="PROSITE" id="PS51118"/>
    </source>
</evidence>
<evidence type="ECO:0000256" key="3">
    <source>
        <dbReference type="ARBA" id="ARBA00023163"/>
    </source>
</evidence>
<accession>A0ABP7IDG7</accession>
<gene>
    <name evidence="6" type="ORF">GCM10022242_17170</name>
</gene>
<dbReference type="Pfam" id="PF00578">
    <property type="entry name" value="AhpC-TSA"/>
    <property type="match status" value="1"/>
</dbReference>
<keyword evidence="2" id="KW-0238">DNA-binding</keyword>
<dbReference type="PANTHER" id="PTHR33204:SF18">
    <property type="entry name" value="TRANSCRIPTIONAL REGULATORY PROTEIN"/>
    <property type="match status" value="1"/>
</dbReference>
<feature type="domain" description="Thioredoxin" evidence="5">
    <location>
        <begin position="126"/>
        <end position="291"/>
    </location>
</feature>
<evidence type="ECO:0008006" key="8">
    <source>
        <dbReference type="Google" id="ProtNLM"/>
    </source>
</evidence>
<dbReference type="RefSeq" id="WP_344774338.1">
    <property type="nucleotide sequence ID" value="NZ_BAABAH010000004.1"/>
</dbReference>
<keyword evidence="1" id="KW-0805">Transcription regulation</keyword>
<protein>
    <recommendedName>
        <fullName evidence="8">Redoxin domain-containing protein</fullName>
    </recommendedName>
</protein>
<dbReference type="InterPro" id="IPR036249">
    <property type="entry name" value="Thioredoxin-like_sf"/>
</dbReference>
<dbReference type="CDD" id="cd03017">
    <property type="entry name" value="PRX_BCP"/>
    <property type="match status" value="1"/>
</dbReference>
<dbReference type="SUPFAM" id="SSF46785">
    <property type="entry name" value="Winged helix' DNA-binding domain"/>
    <property type="match status" value="1"/>
</dbReference>
<comment type="caution">
    <text evidence="6">The sequence shown here is derived from an EMBL/GenBank/DDBJ whole genome shotgun (WGS) entry which is preliminary data.</text>
</comment>
<evidence type="ECO:0000313" key="7">
    <source>
        <dbReference type="Proteomes" id="UP001501821"/>
    </source>
</evidence>
<evidence type="ECO:0000259" key="5">
    <source>
        <dbReference type="PROSITE" id="PS51352"/>
    </source>
</evidence>
<dbReference type="InterPro" id="IPR000866">
    <property type="entry name" value="AhpC/TSA"/>
</dbReference>
<dbReference type="Pfam" id="PF01638">
    <property type="entry name" value="HxlR"/>
    <property type="match status" value="1"/>
</dbReference>
<evidence type="ECO:0000256" key="2">
    <source>
        <dbReference type="ARBA" id="ARBA00023125"/>
    </source>
</evidence>
<dbReference type="Gene3D" id="3.40.30.10">
    <property type="entry name" value="Glutaredoxin"/>
    <property type="match status" value="1"/>
</dbReference>
<feature type="domain" description="HTH hxlR-type" evidence="4">
    <location>
        <begin position="11"/>
        <end position="108"/>
    </location>
</feature>
<sequence>MRYDDLADADCGIAQTLGVVGDWWSWLIVRDVAGGTTRFDGLQRALGISRRALAERLVSLVDHGVLRRSPYSDRPVRYDYLLTDRGEGLLPVLVAMQEYGDRFLLGDGSVTATAGAGSREADRVRALTGSTVPPLTLSAHDGSSVPVAGDGWRVLYFFPGAFAPDVHGYPPRWDEIPGAAGCTLESTTYAARHAAFADLGCGVYGVSTQRPDQQAAFADLAALPFLLLSDEDARLGASLRLPMFRAAGVDRFKRQSLLVDPTGTVRHVQMPITDPAGSVDEMLEVLGSLAR</sequence>
<proteinExistence type="predicted"/>
<dbReference type="EMBL" id="BAABAH010000004">
    <property type="protein sequence ID" value="GAA3815571.1"/>
    <property type="molecule type" value="Genomic_DNA"/>
</dbReference>
<dbReference type="PROSITE" id="PS51118">
    <property type="entry name" value="HTH_HXLR"/>
    <property type="match status" value="1"/>
</dbReference>
<dbReference type="PROSITE" id="PS51352">
    <property type="entry name" value="THIOREDOXIN_2"/>
    <property type="match status" value="1"/>
</dbReference>
<dbReference type="InterPro" id="IPR036390">
    <property type="entry name" value="WH_DNA-bd_sf"/>
</dbReference>
<dbReference type="Gene3D" id="1.10.10.10">
    <property type="entry name" value="Winged helix-like DNA-binding domain superfamily/Winged helix DNA-binding domain"/>
    <property type="match status" value="1"/>
</dbReference>
<keyword evidence="3" id="KW-0804">Transcription</keyword>
<keyword evidence="7" id="KW-1185">Reference proteome</keyword>